<accession>A0ABS6BUP1</accession>
<dbReference type="InterPro" id="IPR005502">
    <property type="entry name" value="Ribosyl_crysJ1"/>
</dbReference>
<evidence type="ECO:0000256" key="1">
    <source>
        <dbReference type="ARBA" id="ARBA00010702"/>
    </source>
</evidence>
<comment type="similarity">
    <text evidence="1">Belongs to the ADP-ribosylglycohydrolase family.</text>
</comment>
<organism evidence="2 3">
    <name type="scientific">Clostridium frigoris</name>
    <dbReference type="NCBI Taxonomy" id="205327"/>
    <lineage>
        <taxon>Bacteria</taxon>
        <taxon>Bacillati</taxon>
        <taxon>Bacillota</taxon>
        <taxon>Clostridia</taxon>
        <taxon>Eubacteriales</taxon>
        <taxon>Clostridiaceae</taxon>
        <taxon>Clostridium</taxon>
    </lineage>
</organism>
<dbReference type="EMBL" id="JAHLDV010000031">
    <property type="protein sequence ID" value="MBU3160640.1"/>
    <property type="molecule type" value="Genomic_DNA"/>
</dbReference>
<reference evidence="2 3" key="1">
    <citation type="submission" date="2021-06" db="EMBL/GenBank/DDBJ databases">
        <title>Clostridia strains as spoilage organisms.</title>
        <authorList>
            <person name="Wambui J."/>
            <person name="Stephan R."/>
            <person name="Stevens M.J.A."/>
        </authorList>
    </citation>
    <scope>NUCLEOTIDE SEQUENCE [LARGE SCALE GENOMIC DNA]</scope>
    <source>
        <strain evidence="2 3">DSM 14204</strain>
    </source>
</reference>
<dbReference type="Pfam" id="PF03747">
    <property type="entry name" value="ADP_ribosyl_GH"/>
    <property type="match status" value="1"/>
</dbReference>
<protein>
    <submittedName>
        <fullName evidence="2">ADP-ribosylglycohydrolase family protein</fullName>
    </submittedName>
</protein>
<evidence type="ECO:0000313" key="2">
    <source>
        <dbReference type="EMBL" id="MBU3160640.1"/>
    </source>
</evidence>
<comment type="caution">
    <text evidence="2">The sequence shown here is derived from an EMBL/GenBank/DDBJ whole genome shotgun (WGS) entry which is preliminary data.</text>
</comment>
<dbReference type="PANTHER" id="PTHR16222:SF24">
    <property type="entry name" value="ADP-RIBOSYLHYDROLASE ARH3"/>
    <property type="match status" value="1"/>
</dbReference>
<keyword evidence="3" id="KW-1185">Reference proteome</keyword>
<dbReference type="InterPro" id="IPR050792">
    <property type="entry name" value="ADP-ribosylglycohydrolase"/>
</dbReference>
<gene>
    <name evidence="2" type="ORF">KPL37_12880</name>
</gene>
<name>A0ABS6BUP1_9CLOT</name>
<sequence length="318" mass="35056">MNNILNSVMGSCVADAIGVPVEFENRETLIQNRVIDMRSFGTYNQKAGTWSDDTSMTLCLIDSLSKGLNYNDIMNNFSKWINAGDYTPYGEVFDVGNATRKALTRYANGISPLECGGLADSDNGNGSLMRILPIVFYLQSIYGKDITENDEAMNIIHNVSSLTHAHKRSLIACGIYISVASRITEDIDLVAAIEKGIHSALDYYKRHDEFADELPCYKRLSNMNFSKTPVKDIKSSGYVVDTLEAAIWCLLNSKNYKDCVLLAVNLGEDTDTVAAVAGGLAGLYYGYDSIPKEWLAVIGKRDYVENLANQLNVAVSKM</sequence>
<evidence type="ECO:0000313" key="3">
    <source>
        <dbReference type="Proteomes" id="UP000776252"/>
    </source>
</evidence>
<dbReference type="PANTHER" id="PTHR16222">
    <property type="entry name" value="ADP-RIBOSYLGLYCOHYDROLASE"/>
    <property type="match status" value="1"/>
</dbReference>
<proteinExistence type="inferred from homology"/>
<dbReference type="Proteomes" id="UP000776252">
    <property type="component" value="Unassembled WGS sequence"/>
</dbReference>